<reference evidence="1" key="1">
    <citation type="submission" date="2017-09" db="EMBL/GenBank/DDBJ databases">
        <title>Contemporary evolution of a Lepidopteran species, Heliothis virescens, in response to modern agricultural practices.</title>
        <authorList>
            <person name="Fritz M.L."/>
            <person name="Deyonke A.M."/>
            <person name="Papanicolaou A."/>
            <person name="Micinski S."/>
            <person name="Westbrook J."/>
            <person name="Gould F."/>
        </authorList>
    </citation>
    <scope>NUCLEOTIDE SEQUENCE [LARGE SCALE GENOMIC DNA]</scope>
    <source>
        <strain evidence="1">HvINT-</strain>
        <tissue evidence="1">Whole body</tissue>
    </source>
</reference>
<dbReference type="EMBL" id="NWSH01000436">
    <property type="protein sequence ID" value="PCG76443.1"/>
    <property type="molecule type" value="Genomic_DNA"/>
</dbReference>
<comment type="caution">
    <text evidence="1">The sequence shown here is derived from an EMBL/GenBank/DDBJ whole genome shotgun (WGS) entry which is preliminary data.</text>
</comment>
<gene>
    <name evidence="1" type="ORF">B5V51_9543</name>
</gene>
<organism evidence="1">
    <name type="scientific">Heliothis virescens</name>
    <name type="common">Tobacco budworm moth</name>
    <dbReference type="NCBI Taxonomy" id="7102"/>
    <lineage>
        <taxon>Eukaryota</taxon>
        <taxon>Metazoa</taxon>
        <taxon>Ecdysozoa</taxon>
        <taxon>Arthropoda</taxon>
        <taxon>Hexapoda</taxon>
        <taxon>Insecta</taxon>
        <taxon>Pterygota</taxon>
        <taxon>Neoptera</taxon>
        <taxon>Endopterygota</taxon>
        <taxon>Lepidoptera</taxon>
        <taxon>Glossata</taxon>
        <taxon>Ditrysia</taxon>
        <taxon>Noctuoidea</taxon>
        <taxon>Noctuidae</taxon>
        <taxon>Heliothinae</taxon>
        <taxon>Heliothis</taxon>
    </lineage>
</organism>
<dbReference type="AlphaFoldDB" id="A0A2A4JY69"/>
<name>A0A2A4JY69_HELVI</name>
<sequence>MSAQWTPLNEGLLMLKLADLIESQARYLAELETWIDWRKPVKMLRRKRYYSASVLKILRQAKPTKYWKHNPCQMGKCCLFTIEKSQFGVVWPGCTISPEASRTNSSHGFSKLLLDQRGRVSPRSGECSAQGNGPTAGSALITTLSG</sequence>
<accession>A0A2A4JY69</accession>
<proteinExistence type="predicted"/>
<protein>
    <submittedName>
        <fullName evidence="1">Uncharacterized protein</fullName>
    </submittedName>
</protein>
<evidence type="ECO:0000313" key="1">
    <source>
        <dbReference type="EMBL" id="PCG76443.1"/>
    </source>
</evidence>